<dbReference type="GO" id="GO:0050832">
    <property type="term" value="P:defense response to fungus"/>
    <property type="evidence" value="ECO:0007669"/>
    <property type="project" value="UniProtKB-UniRule"/>
</dbReference>
<evidence type="ECO:0000256" key="7">
    <source>
        <dbReference type="ARBA" id="ARBA00022821"/>
    </source>
</evidence>
<evidence type="ECO:0000313" key="10">
    <source>
        <dbReference type="Proteomes" id="UP000818029"/>
    </source>
</evidence>
<evidence type="ECO:0000313" key="11">
    <source>
        <dbReference type="RefSeq" id="XP_016704599.1"/>
    </source>
</evidence>
<keyword evidence="7 9" id="KW-0611">Plant defense</keyword>
<dbReference type="InterPro" id="IPR010851">
    <property type="entry name" value="DEFL"/>
</dbReference>
<sequence length="139" mass="15293">MITLFKVFFILALLVFTSAKVNGAQCEEEMGICDENCSSRCEASKNGKGICVKSSLNGIRTCKCLYECSGNGNNNDNDDNTEEHENQECSMGIGRCGVFCNDDCCNHNCVKRFKDGYGTCIGDIGTPSVYNCVCYYHCH</sequence>
<keyword evidence="10" id="KW-1185">Reference proteome</keyword>
<reference evidence="11" key="2">
    <citation type="submission" date="2025-08" db="UniProtKB">
        <authorList>
            <consortium name="RefSeq"/>
        </authorList>
    </citation>
    <scope>IDENTIFICATION</scope>
</reference>
<dbReference type="InterPro" id="IPR039641">
    <property type="entry name" value="LCR"/>
</dbReference>
<dbReference type="PANTHER" id="PTHR36788:SF2">
    <property type="entry name" value="DEFENSIN-LIKE PROTEIN 183"/>
    <property type="match status" value="1"/>
</dbReference>
<evidence type="ECO:0000256" key="6">
    <source>
        <dbReference type="ARBA" id="ARBA00022729"/>
    </source>
</evidence>
<protein>
    <recommendedName>
        <fullName evidence="9">Defensin-like protein</fullName>
    </recommendedName>
</protein>
<evidence type="ECO:0000256" key="5">
    <source>
        <dbReference type="ARBA" id="ARBA00022577"/>
    </source>
</evidence>
<evidence type="ECO:0000256" key="9">
    <source>
        <dbReference type="RuleBase" id="RU367109"/>
    </source>
</evidence>
<evidence type="ECO:0000256" key="2">
    <source>
        <dbReference type="ARBA" id="ARBA00006722"/>
    </source>
</evidence>
<evidence type="ECO:0000256" key="3">
    <source>
        <dbReference type="ARBA" id="ARBA00022525"/>
    </source>
</evidence>
<dbReference type="GO" id="GO:0005576">
    <property type="term" value="C:extracellular region"/>
    <property type="evidence" value="ECO:0007669"/>
    <property type="project" value="UniProtKB-SubCell"/>
</dbReference>
<dbReference type="KEGG" id="ghi:107919725"/>
<feature type="signal peptide" evidence="9">
    <location>
        <begin position="1"/>
        <end position="19"/>
    </location>
</feature>
<keyword evidence="4 9" id="KW-0929">Antimicrobial</keyword>
<keyword evidence="8" id="KW-1015">Disulfide bond</keyword>
<dbReference type="PaxDb" id="3635-A0A1U8KV28"/>
<organism evidence="10 11">
    <name type="scientific">Gossypium hirsutum</name>
    <name type="common">Upland cotton</name>
    <name type="synonym">Gossypium mexicanum</name>
    <dbReference type="NCBI Taxonomy" id="3635"/>
    <lineage>
        <taxon>Eukaryota</taxon>
        <taxon>Viridiplantae</taxon>
        <taxon>Streptophyta</taxon>
        <taxon>Embryophyta</taxon>
        <taxon>Tracheophyta</taxon>
        <taxon>Spermatophyta</taxon>
        <taxon>Magnoliopsida</taxon>
        <taxon>eudicotyledons</taxon>
        <taxon>Gunneridae</taxon>
        <taxon>Pentapetalae</taxon>
        <taxon>rosids</taxon>
        <taxon>malvids</taxon>
        <taxon>Malvales</taxon>
        <taxon>Malvaceae</taxon>
        <taxon>Malvoideae</taxon>
        <taxon>Gossypium</taxon>
    </lineage>
</organism>
<reference evidence="10" key="1">
    <citation type="journal article" date="2020" name="Nat. Genet.">
        <title>Genomic diversifications of five Gossypium allopolyploid species and their impact on cotton improvement.</title>
        <authorList>
            <person name="Chen Z.J."/>
            <person name="Sreedasyam A."/>
            <person name="Ando A."/>
            <person name="Song Q."/>
            <person name="De Santiago L.M."/>
            <person name="Hulse-Kemp A.M."/>
            <person name="Ding M."/>
            <person name="Ye W."/>
            <person name="Kirkbride R.C."/>
            <person name="Jenkins J."/>
            <person name="Plott C."/>
            <person name="Lovell J."/>
            <person name="Lin Y.M."/>
            <person name="Vaughn R."/>
            <person name="Liu B."/>
            <person name="Simpson S."/>
            <person name="Scheffler B.E."/>
            <person name="Wen L."/>
            <person name="Saski C.A."/>
            <person name="Grover C.E."/>
            <person name="Hu G."/>
            <person name="Conover J.L."/>
            <person name="Carlson J.W."/>
            <person name="Shu S."/>
            <person name="Boston L.B."/>
            <person name="Williams M."/>
            <person name="Peterson D.G."/>
            <person name="McGee K."/>
            <person name="Jones D.C."/>
            <person name="Wendel J.F."/>
            <person name="Stelly D.M."/>
            <person name="Grimwood J."/>
            <person name="Schmutz J."/>
        </authorList>
    </citation>
    <scope>NUCLEOTIDE SEQUENCE [LARGE SCALE GENOMIC DNA]</scope>
    <source>
        <strain evidence="10">cv. TM-1</strain>
    </source>
</reference>
<accession>A0A1U8KV28</accession>
<dbReference type="AlphaFoldDB" id="A0A1U8KV28"/>
<dbReference type="GO" id="GO:0031640">
    <property type="term" value="P:killing of cells of another organism"/>
    <property type="evidence" value="ECO:0007669"/>
    <property type="project" value="UniProtKB-UniRule"/>
</dbReference>
<dbReference type="PANTHER" id="PTHR36788">
    <property type="entry name" value="DEFENSIN-LIKE PROTEIN 183"/>
    <property type="match status" value="1"/>
</dbReference>
<evidence type="ECO:0000256" key="1">
    <source>
        <dbReference type="ARBA" id="ARBA00004613"/>
    </source>
</evidence>
<evidence type="ECO:0000256" key="4">
    <source>
        <dbReference type="ARBA" id="ARBA00022529"/>
    </source>
</evidence>
<keyword evidence="3 9" id="KW-0964">Secreted</keyword>
<gene>
    <name evidence="11" type="primary">LOC107919725</name>
</gene>
<dbReference type="Pfam" id="PF07333">
    <property type="entry name" value="SLR1-BP"/>
    <property type="match status" value="1"/>
</dbReference>
<feature type="chain" id="PRO_5027139239" description="Defensin-like protein" evidence="9">
    <location>
        <begin position="20"/>
        <end position="139"/>
    </location>
</feature>
<comment type="subcellular location">
    <subcellularLocation>
        <location evidence="1 9">Secreted</location>
    </subcellularLocation>
</comment>
<proteinExistence type="inferred from homology"/>
<dbReference type="OrthoDB" id="944253at2759"/>
<keyword evidence="5 9" id="KW-0295">Fungicide</keyword>
<dbReference type="RefSeq" id="XP_016704599.1">
    <property type="nucleotide sequence ID" value="XM_016849110.2"/>
</dbReference>
<comment type="similarity">
    <text evidence="2 9">Belongs to the DEFL family.</text>
</comment>
<dbReference type="GeneID" id="107919725"/>
<dbReference type="Proteomes" id="UP000818029">
    <property type="component" value="Chromosome D08"/>
</dbReference>
<keyword evidence="6 9" id="KW-0732">Signal</keyword>
<name>A0A1U8KV28_GOSHI</name>
<evidence type="ECO:0000256" key="8">
    <source>
        <dbReference type="ARBA" id="ARBA00023157"/>
    </source>
</evidence>